<dbReference type="EMBL" id="NJGD01000006">
    <property type="protein sequence ID" value="PJR14544.1"/>
    <property type="molecule type" value="Genomic_DNA"/>
</dbReference>
<reference evidence="6 7" key="1">
    <citation type="submission" date="2017-06" db="EMBL/GenBank/DDBJ databases">
        <title>Ensifer strains isolated from leguminous trees and herbs display diverse denitrification phenotypes with some acting as strong N2O sinks.</title>
        <authorList>
            <person name="Woliy K."/>
            <person name="Mania D."/>
            <person name="Bakken L.R."/>
            <person name="Frostegard A."/>
        </authorList>
    </citation>
    <scope>NUCLEOTIDE SEQUENCE [LARGE SCALE GENOMIC DNA]</scope>
    <source>
        <strain evidence="6 7">AC50a</strain>
    </source>
</reference>
<accession>A0A2J0Z235</accession>
<dbReference type="PIRSF" id="PIRSF006470">
    <property type="entry name" value="DctB"/>
    <property type="match status" value="1"/>
</dbReference>
<dbReference type="PANTHER" id="PTHR33376:SF4">
    <property type="entry name" value="SIALIC ACID-BINDING PERIPLASMIC PROTEIN SIAP"/>
    <property type="match status" value="1"/>
</dbReference>
<dbReference type="GO" id="GO:0030288">
    <property type="term" value="C:outer membrane-bounded periplasmic space"/>
    <property type="evidence" value="ECO:0007669"/>
    <property type="project" value="InterPro"/>
</dbReference>
<comment type="subcellular location">
    <subcellularLocation>
        <location evidence="1">Cell envelope</location>
    </subcellularLocation>
</comment>
<evidence type="ECO:0000256" key="3">
    <source>
        <dbReference type="ARBA" id="ARBA00022448"/>
    </source>
</evidence>
<dbReference type="InterPro" id="IPR018389">
    <property type="entry name" value="DctP_fam"/>
</dbReference>
<evidence type="ECO:0000256" key="1">
    <source>
        <dbReference type="ARBA" id="ARBA00004196"/>
    </source>
</evidence>
<evidence type="ECO:0000313" key="7">
    <source>
        <dbReference type="Proteomes" id="UP000231987"/>
    </source>
</evidence>
<comment type="similarity">
    <text evidence="2">Belongs to the bacterial solute-binding protein 7 family.</text>
</comment>
<gene>
    <name evidence="6" type="ORF">CEJ86_15965</name>
</gene>
<name>A0A2J0Z235_RHIML</name>
<evidence type="ECO:0000256" key="4">
    <source>
        <dbReference type="ARBA" id="ARBA00022729"/>
    </source>
</evidence>
<dbReference type="NCBIfam" id="NF037995">
    <property type="entry name" value="TRAP_S1"/>
    <property type="match status" value="1"/>
</dbReference>
<evidence type="ECO:0000313" key="6">
    <source>
        <dbReference type="EMBL" id="PJR14544.1"/>
    </source>
</evidence>
<comment type="caution">
    <text evidence="6">The sequence shown here is derived from an EMBL/GenBank/DDBJ whole genome shotgun (WGS) entry which is preliminary data.</text>
</comment>
<dbReference type="RefSeq" id="WP_100672474.1">
    <property type="nucleotide sequence ID" value="NZ_NJGD01000006.1"/>
</dbReference>
<dbReference type="NCBIfam" id="TIGR00787">
    <property type="entry name" value="dctP"/>
    <property type="match status" value="1"/>
</dbReference>
<dbReference type="SUPFAM" id="SSF53850">
    <property type="entry name" value="Periplasmic binding protein-like II"/>
    <property type="match status" value="1"/>
</dbReference>
<evidence type="ECO:0000256" key="2">
    <source>
        <dbReference type="ARBA" id="ARBA00009023"/>
    </source>
</evidence>
<dbReference type="AlphaFoldDB" id="A0A2J0Z235"/>
<evidence type="ECO:0000256" key="5">
    <source>
        <dbReference type="SAM" id="SignalP"/>
    </source>
</evidence>
<dbReference type="GO" id="GO:0055085">
    <property type="term" value="P:transmembrane transport"/>
    <property type="evidence" value="ECO:0007669"/>
    <property type="project" value="InterPro"/>
</dbReference>
<protein>
    <submittedName>
        <fullName evidence="6">ABC transporter substrate-binding protein</fullName>
    </submittedName>
</protein>
<dbReference type="InterPro" id="IPR038404">
    <property type="entry name" value="TRAP_DctP_sf"/>
</dbReference>
<proteinExistence type="inferred from homology"/>
<dbReference type="Gene3D" id="3.40.190.170">
    <property type="entry name" value="Bacterial extracellular solute-binding protein, family 7"/>
    <property type="match status" value="1"/>
</dbReference>
<organism evidence="6 7">
    <name type="scientific">Rhizobium meliloti</name>
    <name type="common">Ensifer meliloti</name>
    <name type="synonym">Sinorhizobium meliloti</name>
    <dbReference type="NCBI Taxonomy" id="382"/>
    <lineage>
        <taxon>Bacteria</taxon>
        <taxon>Pseudomonadati</taxon>
        <taxon>Pseudomonadota</taxon>
        <taxon>Alphaproteobacteria</taxon>
        <taxon>Hyphomicrobiales</taxon>
        <taxon>Rhizobiaceae</taxon>
        <taxon>Sinorhizobium/Ensifer group</taxon>
        <taxon>Sinorhizobium</taxon>
    </lineage>
</organism>
<feature type="signal peptide" evidence="5">
    <location>
        <begin position="1"/>
        <end position="21"/>
    </location>
</feature>
<keyword evidence="4 5" id="KW-0732">Signal</keyword>
<feature type="chain" id="PRO_5014402649" evidence="5">
    <location>
        <begin position="22"/>
        <end position="323"/>
    </location>
</feature>
<dbReference type="Pfam" id="PF03480">
    <property type="entry name" value="DctP"/>
    <property type="match status" value="1"/>
</dbReference>
<dbReference type="PANTHER" id="PTHR33376">
    <property type="match status" value="1"/>
</dbReference>
<dbReference type="Proteomes" id="UP000231987">
    <property type="component" value="Unassembled WGS sequence"/>
</dbReference>
<dbReference type="InterPro" id="IPR004682">
    <property type="entry name" value="TRAP_DctP"/>
</dbReference>
<keyword evidence="3" id="KW-0813">Transport</keyword>
<sequence length="323" mass="35406">MKTGLITIVLAGLLMGSQAMAQEARTLRLGMQGTAGDPQFEGVTEAARIIKEKSGGRLTLEIFPNSQLGTFTEMMEQVTLGELDFTLNPFGGMDAWVPRAVLASTAYVVGDFDHLQKIIASDWGKGIVDEMRTEHKWRMVDSWYFGTRHTTAKKPIEKPADFAGMKLRVPNSAPLLTWAKAMGASPTPVAFAEVYLALQTNQVDGQENPLPIIDSMKFTEVQSHVSLTGHLVQDQLILMSEDTWNALEPADQKVVMEAFEAGGALNDKLVSEKEANLVSDFRERGITVIEPDKAAFQEAMKPVYADLDAKFGAGTVKTLLDLR</sequence>
<dbReference type="CDD" id="cd13672">
    <property type="entry name" value="PBP2_TRAP_Siap"/>
    <property type="match status" value="1"/>
</dbReference>